<dbReference type="AlphaFoldDB" id="E1WXX0"/>
<evidence type="ECO:0000313" key="3">
    <source>
        <dbReference type="Proteomes" id="UP000008963"/>
    </source>
</evidence>
<dbReference type="EMBL" id="FQ312005">
    <property type="protein sequence ID" value="CBW25927.1"/>
    <property type="molecule type" value="Genomic_DNA"/>
</dbReference>
<proteinExistence type="predicted"/>
<protein>
    <submittedName>
        <fullName evidence="2">Exported protein</fullName>
    </submittedName>
</protein>
<reference evidence="3" key="1">
    <citation type="journal article" date="2013" name="ISME J.">
        <title>A small predatory core genome in the divergent marine Bacteriovorax marinus SJ and the terrestrial Bdellovibrio bacteriovorus.</title>
        <authorList>
            <person name="Crossman L.C."/>
            <person name="Chen H."/>
            <person name="Cerdeno-Tarraga A.M."/>
            <person name="Brooks K."/>
            <person name="Quail M.A."/>
            <person name="Pineiro S.A."/>
            <person name="Hobley L."/>
            <person name="Sockett R.E."/>
            <person name="Bentley S.D."/>
            <person name="Parkhill J."/>
            <person name="Williams H.N."/>
            <person name="Stine O.C."/>
        </authorList>
    </citation>
    <scope>NUCLEOTIDE SEQUENCE [LARGE SCALE GENOMIC DNA]</scope>
    <source>
        <strain evidence="3">ATCC BAA-682 / DSM 15412 / SJ</strain>
    </source>
</reference>
<dbReference type="OrthoDB" id="5294094at2"/>
<dbReference type="Proteomes" id="UP000008963">
    <property type="component" value="Chromosome"/>
</dbReference>
<keyword evidence="1" id="KW-0732">Signal</keyword>
<organism evidence="2 3">
    <name type="scientific">Halobacteriovorax marinus (strain ATCC BAA-682 / DSM 15412 / SJ)</name>
    <name type="common">Bacteriovorax marinus</name>
    <dbReference type="NCBI Taxonomy" id="862908"/>
    <lineage>
        <taxon>Bacteria</taxon>
        <taxon>Pseudomonadati</taxon>
        <taxon>Bdellovibrionota</taxon>
        <taxon>Bacteriovoracia</taxon>
        <taxon>Bacteriovoracales</taxon>
        <taxon>Halobacteriovoraceae</taxon>
        <taxon>Halobacteriovorax</taxon>
    </lineage>
</organism>
<name>E1WXX0_HALMS</name>
<evidence type="ECO:0000256" key="1">
    <source>
        <dbReference type="SAM" id="SignalP"/>
    </source>
</evidence>
<dbReference type="HOGENOM" id="CLU_789334_0_0_7"/>
<sequence length="351" mass="41313">MKKIIIVSLLLANSVYAAGLRNNLKRYTILRDHTLINKRLTHKLYEQYFDVDLQISSGVKDLVSDVKNKANQSGATQTQKELSILEILNKNMNSERYVDLDATIGIPFPSFDLYRYRLTPSLFYNMNMGTLFTIYNQSSSVDPSVSVYIKKESKIGASTIITKSGHIDTHIKFNLYKFDRADQDITKTKTELAQSSKIFNFKDLDQSNETLSFDFIWKRESEKRLWKAEVLEAKIFTLKDKADYSYDNFPLFHFFHQWKSKGEKFWLEPYAGAHMRKRYSFFDGIYVGTWLKFRDLPFRSSLSLNSQFITFIPEFRMNHFYFNYKMRAAYNNPHDDIWASTIHSFNLGLHF</sequence>
<dbReference type="PATRIC" id="fig|862908.3.peg.994"/>
<feature type="signal peptide" evidence="1">
    <location>
        <begin position="1"/>
        <end position="17"/>
    </location>
</feature>
<gene>
    <name evidence="2" type="ordered locus">BMS_1043</name>
</gene>
<keyword evidence="3" id="KW-1185">Reference proteome</keyword>
<accession>E1WXX0</accession>
<feature type="chain" id="PRO_5003154158" evidence="1">
    <location>
        <begin position="18"/>
        <end position="351"/>
    </location>
</feature>
<evidence type="ECO:0000313" key="2">
    <source>
        <dbReference type="EMBL" id="CBW25927.1"/>
    </source>
</evidence>
<dbReference type="STRING" id="862908.BMS_1043"/>
<dbReference type="RefSeq" id="WP_014243711.1">
    <property type="nucleotide sequence ID" value="NC_016620.1"/>
</dbReference>
<dbReference type="KEGG" id="bmx:BMS_1043"/>